<reference evidence="2 3" key="2">
    <citation type="submission" date="2020-06" db="EMBL/GenBank/DDBJ databases">
        <title>Antribacter stalactiti gen. nov., sp. nov., a new member of the family Nacardiaceae isolated from a cave.</title>
        <authorList>
            <person name="Kim I.S."/>
        </authorList>
    </citation>
    <scope>NUCLEOTIDE SEQUENCE [LARGE SCALE GENOMIC DNA]</scope>
    <source>
        <strain evidence="2 3">YC2-7</strain>
    </source>
</reference>
<dbReference type="InterPro" id="IPR045713">
    <property type="entry name" value="DUF6069"/>
</dbReference>
<organism evidence="2 3">
    <name type="scientific">Antrihabitans stalactiti</name>
    <dbReference type="NCBI Taxonomy" id="2584121"/>
    <lineage>
        <taxon>Bacteria</taxon>
        <taxon>Bacillati</taxon>
        <taxon>Actinomycetota</taxon>
        <taxon>Actinomycetes</taxon>
        <taxon>Mycobacteriales</taxon>
        <taxon>Nocardiaceae</taxon>
        <taxon>Antrihabitans</taxon>
    </lineage>
</organism>
<comment type="caution">
    <text evidence="2">The sequence shown here is derived from an EMBL/GenBank/DDBJ whole genome shotgun (WGS) entry which is preliminary data.</text>
</comment>
<dbReference type="Proteomes" id="UP000535543">
    <property type="component" value="Unassembled WGS sequence"/>
</dbReference>
<feature type="transmembrane region" description="Helical" evidence="1">
    <location>
        <begin position="87"/>
        <end position="104"/>
    </location>
</feature>
<name>A0A848KF99_9NOCA</name>
<dbReference type="Pfam" id="PF19545">
    <property type="entry name" value="DUF6069"/>
    <property type="match status" value="1"/>
</dbReference>
<proteinExistence type="predicted"/>
<gene>
    <name evidence="2" type="ORF">FGL95_15350</name>
</gene>
<evidence type="ECO:0000256" key="1">
    <source>
        <dbReference type="SAM" id="Phobius"/>
    </source>
</evidence>
<keyword evidence="1" id="KW-0812">Transmembrane</keyword>
<sequence>MTTTKITQPPALSRTKAIAFTIVGALVVNVVIWLIGLVAGGSFEFAQDGKVNSAAPGGVIMLTIVPALIGMTVAALLVPYWSSVIRVAQVIGPVLALGTIYLTIDAAFDGVSTIALAAMHVVLAIAIFVGLESMQRGRTA</sequence>
<evidence type="ECO:0000313" key="2">
    <source>
        <dbReference type="EMBL" id="NMN96416.1"/>
    </source>
</evidence>
<reference evidence="2 3" key="1">
    <citation type="submission" date="2019-05" db="EMBL/GenBank/DDBJ databases">
        <authorList>
            <person name="Lee S.D."/>
        </authorList>
    </citation>
    <scope>NUCLEOTIDE SEQUENCE [LARGE SCALE GENOMIC DNA]</scope>
    <source>
        <strain evidence="2 3">YC2-7</strain>
    </source>
</reference>
<feature type="transmembrane region" description="Helical" evidence="1">
    <location>
        <begin position="110"/>
        <end position="131"/>
    </location>
</feature>
<protein>
    <submittedName>
        <fullName evidence="2">Uncharacterized protein</fullName>
    </submittedName>
</protein>
<feature type="transmembrane region" description="Helical" evidence="1">
    <location>
        <begin position="17"/>
        <end position="39"/>
    </location>
</feature>
<keyword evidence="3" id="KW-1185">Reference proteome</keyword>
<feature type="transmembrane region" description="Helical" evidence="1">
    <location>
        <begin position="59"/>
        <end position="80"/>
    </location>
</feature>
<keyword evidence="1" id="KW-1133">Transmembrane helix</keyword>
<keyword evidence="1" id="KW-0472">Membrane</keyword>
<evidence type="ECO:0000313" key="3">
    <source>
        <dbReference type="Proteomes" id="UP000535543"/>
    </source>
</evidence>
<dbReference type="EMBL" id="VCQU01000005">
    <property type="protein sequence ID" value="NMN96416.1"/>
    <property type="molecule type" value="Genomic_DNA"/>
</dbReference>
<dbReference type="AlphaFoldDB" id="A0A848KF99"/>
<accession>A0A848KF99</accession>
<dbReference type="RefSeq" id="WP_169588350.1">
    <property type="nucleotide sequence ID" value="NZ_VCQU01000005.1"/>
</dbReference>